<dbReference type="InterPro" id="IPR036890">
    <property type="entry name" value="HATPase_C_sf"/>
</dbReference>
<sequence length="462" mass="51623">MKSIKTRIIVYFGIVIFLIVTILEVVFAFSLRQYYYGSAEDTLKQQATLAASHFNKYGPAYPLKEKAKYIFDSRPDSHPATFEIISWNRGVLVNSYGWEPGTQVNTPDVRSAFQGQTGVWRGNSEPGGESVMAVSTPLKSHGRILGVLRYTVSVKRIDETVEQITLIAMGIGLFVVTLAFAFSIMLANNIVHPIEELTSASLEMAKGRFSVRADKRNEDEIGTLVDTFNTMAEEIERAEELKNTFISSVSHELRTPLTSIQGWVETLLAGNLRDYKETMLGLGIIAGETKRLTILVEDLLDFSKLQSGKIKMKMGKLDINKLAQEVGHQYRVRIQSKRLTLTIQTDEKPLWMYGDRHRIKQVLINLVENAFKFTSPGGRIDISTKKTDGYILLEVADNGTGIPSDELKRVMDKFYKGKSQKTGSGLGLSICKEIVELHRGTLHLDSTEGKGTRVQIHIPAKG</sequence>
<evidence type="ECO:0000256" key="8">
    <source>
        <dbReference type="ARBA" id="ARBA00022741"/>
    </source>
</evidence>
<dbReference type="SUPFAM" id="SSF47384">
    <property type="entry name" value="Homodimeric domain of signal transducing histidine kinase"/>
    <property type="match status" value="1"/>
</dbReference>
<evidence type="ECO:0000256" key="4">
    <source>
        <dbReference type="ARBA" id="ARBA00022475"/>
    </source>
</evidence>
<dbReference type="Gene3D" id="6.10.340.10">
    <property type="match status" value="1"/>
</dbReference>
<keyword evidence="18" id="KW-1185">Reference proteome</keyword>
<dbReference type="SUPFAM" id="SSF158472">
    <property type="entry name" value="HAMP domain-like"/>
    <property type="match status" value="1"/>
</dbReference>
<feature type="domain" description="HAMP" evidence="16">
    <location>
        <begin position="188"/>
        <end position="240"/>
    </location>
</feature>
<dbReference type="InterPro" id="IPR050398">
    <property type="entry name" value="HssS/ArlS-like"/>
</dbReference>
<evidence type="ECO:0000256" key="12">
    <source>
        <dbReference type="ARBA" id="ARBA00023012"/>
    </source>
</evidence>
<keyword evidence="13 14" id="KW-0472">Membrane</keyword>
<gene>
    <name evidence="17" type="ORF">ACFOUO_12195</name>
</gene>
<dbReference type="Gene3D" id="1.10.287.130">
    <property type="match status" value="1"/>
</dbReference>
<dbReference type="PRINTS" id="PR00344">
    <property type="entry name" value="BCTRLSENSOR"/>
</dbReference>
<dbReference type="CDD" id="cd06225">
    <property type="entry name" value="HAMP"/>
    <property type="match status" value="1"/>
</dbReference>
<keyword evidence="12" id="KW-0902">Two-component regulatory system</keyword>
<dbReference type="SMART" id="SM00304">
    <property type="entry name" value="HAMP"/>
    <property type="match status" value="1"/>
</dbReference>
<dbReference type="SMART" id="SM00387">
    <property type="entry name" value="HATPase_c"/>
    <property type="match status" value="1"/>
</dbReference>
<dbReference type="InterPro" id="IPR003594">
    <property type="entry name" value="HATPase_dom"/>
</dbReference>
<keyword evidence="4" id="KW-1003">Cell membrane</keyword>
<evidence type="ECO:0000256" key="5">
    <source>
        <dbReference type="ARBA" id="ARBA00022553"/>
    </source>
</evidence>
<proteinExistence type="predicted"/>
<dbReference type="InterPro" id="IPR003660">
    <property type="entry name" value="HAMP_dom"/>
</dbReference>
<dbReference type="Proteomes" id="UP001595843">
    <property type="component" value="Unassembled WGS sequence"/>
</dbReference>
<dbReference type="RefSeq" id="WP_380705370.1">
    <property type="nucleotide sequence ID" value="NZ_JBHSAP010000015.1"/>
</dbReference>
<keyword evidence="10" id="KW-0067">ATP-binding</keyword>
<dbReference type="InterPro" id="IPR036097">
    <property type="entry name" value="HisK_dim/P_sf"/>
</dbReference>
<evidence type="ECO:0000256" key="6">
    <source>
        <dbReference type="ARBA" id="ARBA00022679"/>
    </source>
</evidence>
<dbReference type="EC" id="2.7.13.3" evidence="3"/>
<dbReference type="InterPro" id="IPR004358">
    <property type="entry name" value="Sig_transdc_His_kin-like_C"/>
</dbReference>
<evidence type="ECO:0000256" key="10">
    <source>
        <dbReference type="ARBA" id="ARBA00022840"/>
    </source>
</evidence>
<dbReference type="InterPro" id="IPR029151">
    <property type="entry name" value="Sensor-like_sf"/>
</dbReference>
<keyword evidence="6" id="KW-0808">Transferase</keyword>
<evidence type="ECO:0000313" key="18">
    <source>
        <dbReference type="Proteomes" id="UP001595843"/>
    </source>
</evidence>
<feature type="transmembrane region" description="Helical" evidence="14">
    <location>
        <begin position="164"/>
        <end position="187"/>
    </location>
</feature>
<feature type="domain" description="Histidine kinase" evidence="15">
    <location>
        <begin position="248"/>
        <end position="462"/>
    </location>
</feature>
<accession>A0ABV8JJM6</accession>
<dbReference type="PANTHER" id="PTHR45528">
    <property type="entry name" value="SENSOR HISTIDINE KINASE CPXA"/>
    <property type="match status" value="1"/>
</dbReference>
<name>A0ABV8JJM6_9BACL</name>
<dbReference type="InterPro" id="IPR003661">
    <property type="entry name" value="HisK_dim/P_dom"/>
</dbReference>
<evidence type="ECO:0000256" key="9">
    <source>
        <dbReference type="ARBA" id="ARBA00022777"/>
    </source>
</evidence>
<evidence type="ECO:0000256" key="7">
    <source>
        <dbReference type="ARBA" id="ARBA00022692"/>
    </source>
</evidence>
<evidence type="ECO:0000256" key="2">
    <source>
        <dbReference type="ARBA" id="ARBA00004651"/>
    </source>
</evidence>
<dbReference type="GO" id="GO:0016301">
    <property type="term" value="F:kinase activity"/>
    <property type="evidence" value="ECO:0007669"/>
    <property type="project" value="UniProtKB-KW"/>
</dbReference>
<evidence type="ECO:0000256" key="13">
    <source>
        <dbReference type="ARBA" id="ARBA00023136"/>
    </source>
</evidence>
<dbReference type="EMBL" id="JBHSAP010000015">
    <property type="protein sequence ID" value="MFC4077559.1"/>
    <property type="molecule type" value="Genomic_DNA"/>
</dbReference>
<dbReference type="Pfam" id="PF02518">
    <property type="entry name" value="HATPase_c"/>
    <property type="match status" value="1"/>
</dbReference>
<keyword evidence="5" id="KW-0597">Phosphoprotein</keyword>
<evidence type="ECO:0000313" key="17">
    <source>
        <dbReference type="EMBL" id="MFC4077559.1"/>
    </source>
</evidence>
<evidence type="ECO:0000256" key="1">
    <source>
        <dbReference type="ARBA" id="ARBA00000085"/>
    </source>
</evidence>
<dbReference type="SMART" id="SM00388">
    <property type="entry name" value="HisKA"/>
    <property type="match status" value="1"/>
</dbReference>
<dbReference type="Pfam" id="PF00512">
    <property type="entry name" value="HisKA"/>
    <property type="match status" value="1"/>
</dbReference>
<dbReference type="PROSITE" id="PS50885">
    <property type="entry name" value="HAMP"/>
    <property type="match status" value="1"/>
</dbReference>
<organism evidence="17 18">
    <name type="scientific">Salinithrix halophila</name>
    <dbReference type="NCBI Taxonomy" id="1485204"/>
    <lineage>
        <taxon>Bacteria</taxon>
        <taxon>Bacillati</taxon>
        <taxon>Bacillota</taxon>
        <taxon>Bacilli</taxon>
        <taxon>Bacillales</taxon>
        <taxon>Thermoactinomycetaceae</taxon>
        <taxon>Salinithrix</taxon>
    </lineage>
</organism>
<comment type="caution">
    <text evidence="17">The sequence shown here is derived from an EMBL/GenBank/DDBJ whole genome shotgun (WGS) entry which is preliminary data.</text>
</comment>
<dbReference type="Gene3D" id="3.30.565.10">
    <property type="entry name" value="Histidine kinase-like ATPase, C-terminal domain"/>
    <property type="match status" value="1"/>
</dbReference>
<keyword evidence="11 14" id="KW-1133">Transmembrane helix</keyword>
<dbReference type="PANTHER" id="PTHR45528:SF1">
    <property type="entry name" value="SENSOR HISTIDINE KINASE CPXA"/>
    <property type="match status" value="1"/>
</dbReference>
<dbReference type="SUPFAM" id="SSF103190">
    <property type="entry name" value="Sensory domain-like"/>
    <property type="match status" value="1"/>
</dbReference>
<dbReference type="CDD" id="cd00082">
    <property type="entry name" value="HisKA"/>
    <property type="match status" value="1"/>
</dbReference>
<keyword evidence="8" id="KW-0547">Nucleotide-binding</keyword>
<evidence type="ECO:0000256" key="14">
    <source>
        <dbReference type="SAM" id="Phobius"/>
    </source>
</evidence>
<feature type="transmembrane region" description="Helical" evidence="14">
    <location>
        <begin position="6"/>
        <end position="29"/>
    </location>
</feature>
<dbReference type="InterPro" id="IPR005467">
    <property type="entry name" value="His_kinase_dom"/>
</dbReference>
<evidence type="ECO:0000259" key="15">
    <source>
        <dbReference type="PROSITE" id="PS50109"/>
    </source>
</evidence>
<protein>
    <recommendedName>
        <fullName evidence="3">histidine kinase</fullName>
        <ecNumber evidence="3">2.7.13.3</ecNumber>
    </recommendedName>
</protein>
<dbReference type="PROSITE" id="PS50109">
    <property type="entry name" value="HIS_KIN"/>
    <property type="match status" value="1"/>
</dbReference>
<comment type="subcellular location">
    <subcellularLocation>
        <location evidence="2">Cell membrane</location>
        <topology evidence="2">Multi-pass membrane protein</topology>
    </subcellularLocation>
</comment>
<evidence type="ECO:0000256" key="11">
    <source>
        <dbReference type="ARBA" id="ARBA00022989"/>
    </source>
</evidence>
<evidence type="ECO:0000259" key="16">
    <source>
        <dbReference type="PROSITE" id="PS50885"/>
    </source>
</evidence>
<evidence type="ECO:0000256" key="3">
    <source>
        <dbReference type="ARBA" id="ARBA00012438"/>
    </source>
</evidence>
<keyword evidence="9 17" id="KW-0418">Kinase</keyword>
<reference evidence="18" key="1">
    <citation type="journal article" date="2019" name="Int. J. Syst. Evol. Microbiol.">
        <title>The Global Catalogue of Microorganisms (GCM) 10K type strain sequencing project: providing services to taxonomists for standard genome sequencing and annotation.</title>
        <authorList>
            <consortium name="The Broad Institute Genomics Platform"/>
            <consortium name="The Broad Institute Genome Sequencing Center for Infectious Disease"/>
            <person name="Wu L."/>
            <person name="Ma J."/>
        </authorList>
    </citation>
    <scope>NUCLEOTIDE SEQUENCE [LARGE SCALE GENOMIC DNA]</scope>
    <source>
        <strain evidence="18">IBRC-M 10813</strain>
    </source>
</reference>
<dbReference type="Pfam" id="PF00672">
    <property type="entry name" value="HAMP"/>
    <property type="match status" value="1"/>
</dbReference>
<dbReference type="CDD" id="cd00075">
    <property type="entry name" value="HATPase"/>
    <property type="match status" value="1"/>
</dbReference>
<comment type="catalytic activity">
    <reaction evidence="1">
        <text>ATP + protein L-histidine = ADP + protein N-phospho-L-histidine.</text>
        <dbReference type="EC" id="2.7.13.3"/>
    </reaction>
</comment>
<keyword evidence="7 14" id="KW-0812">Transmembrane</keyword>
<dbReference type="SUPFAM" id="SSF55874">
    <property type="entry name" value="ATPase domain of HSP90 chaperone/DNA topoisomerase II/histidine kinase"/>
    <property type="match status" value="1"/>
</dbReference>